<accession>A0A6A7XXK0</accession>
<evidence type="ECO:0000256" key="2">
    <source>
        <dbReference type="ARBA" id="ARBA00005722"/>
    </source>
</evidence>
<feature type="signal peptide" evidence="6">
    <location>
        <begin position="1"/>
        <end position="29"/>
    </location>
</feature>
<comment type="caution">
    <text evidence="7">The sequence shown here is derived from an EMBL/GenBank/DDBJ whole genome shotgun (WGS) entry which is preliminary data.</text>
</comment>
<dbReference type="GO" id="GO:0009279">
    <property type="term" value="C:cell outer membrane"/>
    <property type="evidence" value="ECO:0007669"/>
    <property type="project" value="UniProtKB-SubCell"/>
</dbReference>
<dbReference type="PANTHER" id="PTHR38776:SF1">
    <property type="entry name" value="MLTA-INTERACTING PROTEIN-RELATED"/>
    <property type="match status" value="1"/>
</dbReference>
<evidence type="ECO:0000256" key="5">
    <source>
        <dbReference type="ARBA" id="ARBA00023237"/>
    </source>
</evidence>
<evidence type="ECO:0000313" key="8">
    <source>
        <dbReference type="Proteomes" id="UP000332515"/>
    </source>
</evidence>
<dbReference type="Pfam" id="PF06629">
    <property type="entry name" value="MipA"/>
    <property type="match status" value="1"/>
</dbReference>
<gene>
    <name evidence="7" type="ORF">F0357_01610</name>
</gene>
<evidence type="ECO:0000313" key="7">
    <source>
        <dbReference type="EMBL" id="MQT11390.1"/>
    </source>
</evidence>
<keyword evidence="5" id="KW-0998">Cell outer membrane</keyword>
<dbReference type="InterPro" id="IPR010583">
    <property type="entry name" value="MipA"/>
</dbReference>
<evidence type="ECO:0000256" key="4">
    <source>
        <dbReference type="ARBA" id="ARBA00023136"/>
    </source>
</evidence>
<dbReference type="Proteomes" id="UP000332515">
    <property type="component" value="Unassembled WGS sequence"/>
</dbReference>
<sequence length="275" mass="29764">MGRRLALDFYGAAAGIAVLGAVGSAPAFAQQITEVDKATQWVVTIQGNGVVSPVYYGASSYSAVPFPSFEFRRADQPANFESPDDGFNLSLFGNRQFKVGIIGQYRSGRYNSSEDNLYGIDSIPWAIEAGGFAEFWPVEQLRTRIAVMHGVKGNYAWSGEFQADWVQKLQPWTFSIGPRVDFGDAKFVNTYFGVTQQEADVNGLVTPYDPGGGITGVGGLAMAAYKFNDNWATSVYGKYERLVGDAADSPIVKNLGSPNQAQIGVTLSYTFGVSY</sequence>
<feature type="chain" id="PRO_5025528449" evidence="6">
    <location>
        <begin position="30"/>
        <end position="275"/>
    </location>
</feature>
<evidence type="ECO:0000256" key="3">
    <source>
        <dbReference type="ARBA" id="ARBA00022729"/>
    </source>
</evidence>
<name>A0A6A7XXK0_9HYPH</name>
<keyword evidence="8" id="KW-1185">Reference proteome</keyword>
<reference evidence="7 8" key="1">
    <citation type="submission" date="2019-09" db="EMBL/GenBank/DDBJ databases">
        <title>Segnochrobactrum spirostomi gen. nov., sp. nov., isolated from the ciliate Spirostomum cf. yagiui and description of a novel family, Segnochrobactraceae fam. nov. within the order Rhizobiales of the class Alphaproteobacteria.</title>
        <authorList>
            <person name="Akter S."/>
            <person name="Shazib S.U.A."/>
            <person name="Shin M.K."/>
        </authorList>
    </citation>
    <scope>NUCLEOTIDE SEQUENCE [LARGE SCALE GENOMIC DNA]</scope>
    <source>
        <strain evidence="7 8">Sp-1</strain>
    </source>
</reference>
<dbReference type="EMBL" id="VWNA01000001">
    <property type="protein sequence ID" value="MQT11390.1"/>
    <property type="molecule type" value="Genomic_DNA"/>
</dbReference>
<keyword evidence="3 6" id="KW-0732">Signal</keyword>
<comment type="subcellular location">
    <subcellularLocation>
        <location evidence="1">Cell outer membrane</location>
    </subcellularLocation>
</comment>
<keyword evidence="4" id="KW-0472">Membrane</keyword>
<evidence type="ECO:0000256" key="1">
    <source>
        <dbReference type="ARBA" id="ARBA00004442"/>
    </source>
</evidence>
<organism evidence="7 8">
    <name type="scientific">Segnochrobactrum spirostomi</name>
    <dbReference type="NCBI Taxonomy" id="2608987"/>
    <lineage>
        <taxon>Bacteria</taxon>
        <taxon>Pseudomonadati</taxon>
        <taxon>Pseudomonadota</taxon>
        <taxon>Alphaproteobacteria</taxon>
        <taxon>Hyphomicrobiales</taxon>
        <taxon>Segnochrobactraceae</taxon>
        <taxon>Segnochrobactrum</taxon>
    </lineage>
</organism>
<dbReference type="AlphaFoldDB" id="A0A6A7XXK0"/>
<evidence type="ECO:0000256" key="6">
    <source>
        <dbReference type="SAM" id="SignalP"/>
    </source>
</evidence>
<dbReference type="RefSeq" id="WP_153478012.1">
    <property type="nucleotide sequence ID" value="NZ_VWNA01000001.1"/>
</dbReference>
<protein>
    <submittedName>
        <fullName evidence="7">MipA/OmpV family protein</fullName>
    </submittedName>
</protein>
<dbReference type="PANTHER" id="PTHR38776">
    <property type="entry name" value="MLTA-INTERACTING PROTEIN-RELATED"/>
    <property type="match status" value="1"/>
</dbReference>
<comment type="similarity">
    <text evidence="2">Belongs to the MipA/OmpV family.</text>
</comment>
<proteinExistence type="inferred from homology"/>